<dbReference type="Pfam" id="PF09360">
    <property type="entry name" value="zf-CDGSH"/>
    <property type="match status" value="2"/>
</dbReference>
<reference evidence="6 7" key="1">
    <citation type="journal article" date="2021" name="Int. J. Syst. Evol. Microbiol.">
        <title>Amazonocrinis nigriterrae gen. nov., sp. nov., Atlanticothrix silvestris gen. nov., sp. nov. and Dendronalium phyllosphericum gen. nov., sp. nov., nostocacean cyanobacteria from Brazilian environments.</title>
        <authorList>
            <person name="Alvarenga D.O."/>
            <person name="Andreote A.P.D."/>
            <person name="Branco L.H.Z."/>
            <person name="Delbaje E."/>
            <person name="Cruz R.B."/>
            <person name="Varani A.M."/>
            <person name="Fiore M.F."/>
        </authorList>
    </citation>
    <scope>NUCLEOTIDE SEQUENCE [LARGE SCALE GENOMIC DNA]</scope>
    <source>
        <strain evidence="6 7">CENA67</strain>
    </source>
</reference>
<feature type="domain" description="Iron-binding zinc finger CDGSH type" evidence="5">
    <location>
        <begin position="19"/>
        <end position="55"/>
    </location>
</feature>
<evidence type="ECO:0000256" key="2">
    <source>
        <dbReference type="ARBA" id="ARBA00022723"/>
    </source>
</evidence>
<feature type="domain" description="Iron-binding zinc finger CDGSH type" evidence="5">
    <location>
        <begin position="56"/>
        <end position="87"/>
    </location>
</feature>
<proteinExistence type="predicted"/>
<keyword evidence="2" id="KW-0479">Metal-binding</keyword>
<dbReference type="GO" id="GO:0005737">
    <property type="term" value="C:cytoplasm"/>
    <property type="evidence" value="ECO:0007669"/>
    <property type="project" value="UniProtKB-ARBA"/>
</dbReference>
<dbReference type="RefSeq" id="WP_198124946.1">
    <property type="nucleotide sequence ID" value="NZ_JAECZC010000019.1"/>
</dbReference>
<name>A0A8J7HUY5_9NOST</name>
<evidence type="ECO:0000313" key="7">
    <source>
        <dbReference type="Proteomes" id="UP000632766"/>
    </source>
</evidence>
<dbReference type="InterPro" id="IPR042216">
    <property type="entry name" value="MitoNEET_CISD"/>
</dbReference>
<comment type="caution">
    <text evidence="6">The sequence shown here is derived from an EMBL/GenBank/DDBJ whole genome shotgun (WGS) entry which is preliminary data.</text>
</comment>
<keyword evidence="3" id="KW-0408">Iron</keyword>
<dbReference type="SMART" id="SM00704">
    <property type="entry name" value="ZnF_CDGSH"/>
    <property type="match status" value="2"/>
</dbReference>
<keyword evidence="7" id="KW-1185">Reference proteome</keyword>
<dbReference type="PANTHER" id="PTHR46491:SF3">
    <property type="entry name" value="CDGSH IRON-SULFUR DOMAIN-CONTAINING PROTEIN 3, MITOCHONDRIAL"/>
    <property type="match status" value="1"/>
</dbReference>
<dbReference type="GO" id="GO:0046872">
    <property type="term" value="F:metal ion binding"/>
    <property type="evidence" value="ECO:0007669"/>
    <property type="project" value="UniProtKB-KW"/>
</dbReference>
<gene>
    <name evidence="6" type="ORF">I8748_12800</name>
</gene>
<evidence type="ECO:0000313" key="6">
    <source>
        <dbReference type="EMBL" id="MBH8563049.1"/>
    </source>
</evidence>
<dbReference type="Proteomes" id="UP000632766">
    <property type="component" value="Unassembled WGS sequence"/>
</dbReference>
<dbReference type="InterPro" id="IPR018967">
    <property type="entry name" value="FeS-contain_CDGSH-typ"/>
</dbReference>
<dbReference type="AlphaFoldDB" id="A0A8J7HUY5"/>
<dbReference type="InterPro" id="IPR052950">
    <property type="entry name" value="CISD"/>
</dbReference>
<evidence type="ECO:0000256" key="3">
    <source>
        <dbReference type="ARBA" id="ARBA00023004"/>
    </source>
</evidence>
<evidence type="ECO:0000256" key="4">
    <source>
        <dbReference type="ARBA" id="ARBA00023014"/>
    </source>
</evidence>
<keyword evidence="4" id="KW-0411">Iron-sulfur</keyword>
<dbReference type="EMBL" id="JAECZC010000019">
    <property type="protein sequence ID" value="MBH8563049.1"/>
    <property type="molecule type" value="Genomic_DNA"/>
</dbReference>
<dbReference type="GO" id="GO:0051537">
    <property type="term" value="F:2 iron, 2 sulfur cluster binding"/>
    <property type="evidence" value="ECO:0007669"/>
    <property type="project" value="UniProtKB-KW"/>
</dbReference>
<evidence type="ECO:0000256" key="1">
    <source>
        <dbReference type="ARBA" id="ARBA00022714"/>
    </source>
</evidence>
<accession>A0A8J7HUY5</accession>
<protein>
    <submittedName>
        <fullName evidence="6">CDGSH iron-sulfur domain-containing protein</fullName>
    </submittedName>
</protein>
<dbReference type="PANTHER" id="PTHR46491">
    <property type="entry name" value="CDGSH IRON SULFUR DOMAIN PROTEIN HOMOLOG"/>
    <property type="match status" value="1"/>
</dbReference>
<keyword evidence="1" id="KW-0001">2Fe-2S</keyword>
<dbReference type="Gene3D" id="3.40.5.90">
    <property type="entry name" value="CDGSH iron-sulfur domain, mitoNEET-type"/>
    <property type="match status" value="2"/>
</dbReference>
<sequence>MSETNLVNEQAKERVIIDKKPIVMELEPGTYLWCSCGYSSNQPFCNGAHKGTEFKPVKFEITEKKSVAICQCKYTNNAPFCDGYHKNL</sequence>
<organism evidence="6 7">
    <name type="scientific">Amazonocrinis nigriterrae CENA67</name>
    <dbReference type="NCBI Taxonomy" id="2794033"/>
    <lineage>
        <taxon>Bacteria</taxon>
        <taxon>Bacillati</taxon>
        <taxon>Cyanobacteriota</taxon>
        <taxon>Cyanophyceae</taxon>
        <taxon>Nostocales</taxon>
        <taxon>Nostocaceae</taxon>
        <taxon>Amazonocrinis</taxon>
        <taxon>Amazonocrinis nigriterrae</taxon>
    </lineage>
</organism>
<evidence type="ECO:0000259" key="5">
    <source>
        <dbReference type="SMART" id="SM00704"/>
    </source>
</evidence>